<dbReference type="Proteomes" id="UP000653644">
    <property type="component" value="Unassembled WGS sequence"/>
</dbReference>
<dbReference type="EMBL" id="BMVN01000068">
    <property type="protein sequence ID" value="GHA69092.1"/>
    <property type="molecule type" value="Genomic_DNA"/>
</dbReference>
<reference evidence="2" key="1">
    <citation type="journal article" date="2019" name="Int. J. Syst. Evol. Microbiol.">
        <title>The Global Catalogue of Microorganisms (GCM) 10K type strain sequencing project: providing services to taxonomists for standard genome sequencing and annotation.</title>
        <authorList>
            <consortium name="The Broad Institute Genomics Platform"/>
            <consortium name="The Broad Institute Genome Sequencing Center for Infectious Disease"/>
            <person name="Wu L."/>
            <person name="Ma J."/>
        </authorList>
    </citation>
    <scope>NUCLEOTIDE SEQUENCE [LARGE SCALE GENOMIC DNA]</scope>
    <source>
        <strain evidence="2">JCM 4733</strain>
    </source>
</reference>
<gene>
    <name evidence="1" type="ORF">GCM10010345_85860</name>
</gene>
<accession>A0ABQ3D9M5</accession>
<evidence type="ECO:0000313" key="2">
    <source>
        <dbReference type="Proteomes" id="UP000653644"/>
    </source>
</evidence>
<protein>
    <submittedName>
        <fullName evidence="1">Uncharacterized protein</fullName>
    </submittedName>
</protein>
<evidence type="ECO:0000313" key="1">
    <source>
        <dbReference type="EMBL" id="GHA69092.1"/>
    </source>
</evidence>
<proteinExistence type="predicted"/>
<keyword evidence="2" id="KW-1185">Reference proteome</keyword>
<organism evidence="1 2">
    <name type="scientific">Streptomyces canarius</name>
    <dbReference type="NCBI Taxonomy" id="285453"/>
    <lineage>
        <taxon>Bacteria</taxon>
        <taxon>Bacillati</taxon>
        <taxon>Actinomycetota</taxon>
        <taxon>Actinomycetes</taxon>
        <taxon>Kitasatosporales</taxon>
        <taxon>Streptomycetaceae</taxon>
        <taxon>Streptomyces</taxon>
    </lineage>
</organism>
<sequence>MALSEEDAAAEEGAACSAVHPARDALGLGADTFGGAVAVRKCECGVHGVAISVQAPGEGVRLGQIG</sequence>
<comment type="caution">
    <text evidence="1">The sequence shown here is derived from an EMBL/GenBank/DDBJ whole genome shotgun (WGS) entry which is preliminary data.</text>
</comment>
<name>A0ABQ3D9M5_9ACTN</name>